<dbReference type="STRING" id="1249627.D779_0572"/>
<proteinExistence type="predicted"/>
<dbReference type="PANTHER" id="PTHR47017:SF1">
    <property type="entry name" value="ACYL-COA"/>
    <property type="match status" value="1"/>
</dbReference>
<reference evidence="1 2" key="1">
    <citation type="submission" date="2012-11" db="EMBL/GenBank/DDBJ databases">
        <title>Genome assembly of Thiorhodococcus sp. AK35.</title>
        <authorList>
            <person name="Nupur N."/>
            <person name="Khatri I."/>
            <person name="Subramanian S."/>
            <person name="Pinnaka A."/>
        </authorList>
    </citation>
    <scope>NUCLEOTIDE SEQUENCE [LARGE SCALE GENOMIC DNA]</scope>
    <source>
        <strain evidence="1 2">AK35</strain>
    </source>
</reference>
<keyword evidence="2" id="KW-1185">Reference proteome</keyword>
<evidence type="ECO:0000313" key="2">
    <source>
        <dbReference type="Proteomes" id="UP000019460"/>
    </source>
</evidence>
<name>W9V911_9GAMM</name>
<dbReference type="SUPFAM" id="SSF55729">
    <property type="entry name" value="Acyl-CoA N-acyltransferases (Nat)"/>
    <property type="match status" value="1"/>
</dbReference>
<dbReference type="PATRIC" id="fig|1249627.3.peg.1147"/>
<dbReference type="Gene3D" id="3.40.630.30">
    <property type="match status" value="1"/>
</dbReference>
<dbReference type="PANTHER" id="PTHR47017">
    <property type="entry name" value="ACYL-COA"/>
    <property type="match status" value="1"/>
</dbReference>
<dbReference type="EMBL" id="AONC01000015">
    <property type="protein sequence ID" value="EXJ16103.1"/>
    <property type="molecule type" value="Genomic_DNA"/>
</dbReference>
<dbReference type="Proteomes" id="UP000019460">
    <property type="component" value="Unassembled WGS sequence"/>
</dbReference>
<dbReference type="Pfam" id="PF04339">
    <property type="entry name" value="FemAB_like"/>
    <property type="match status" value="1"/>
</dbReference>
<sequence>MAMDGPTSTPRKPYLVSTHASIAEIPAHDWNRLASPDTPFLRHEFLAAMETHGCVGEELGWIPLHLALRDEAQHLLAVAPCYIKTNSYGEFVFDWSWADAYHRHGLRYYPKLVIASPYTPATGPRLLTGATPARDQYASALLQGAARVAERLGISSLHCLFHAEEETRLLEGCGFMTRLGCQFHWHNQGYDSLDQMLGTFTSAKRKQVRRERRRVAEAGLRLRRIRGDEVNEEEWSIFHRLYCSTFDKRGGIPTLSLDFFRAIAEVMGDSLLLVLAYRGRHIVAAAFNLIGNSSLYGRHWGCNEDFHGLHFEACYYQGLEYCIEQGLDRFEPGAQGEHKISRGFLPTRTWSGHWVADPGFRTAIARFLEKDVRGMEEYLAAMQTHSPYRSH</sequence>
<evidence type="ECO:0008006" key="3">
    <source>
        <dbReference type="Google" id="ProtNLM"/>
    </source>
</evidence>
<dbReference type="InterPro" id="IPR007434">
    <property type="entry name" value="FemAB-like"/>
</dbReference>
<evidence type="ECO:0000313" key="1">
    <source>
        <dbReference type="EMBL" id="EXJ16103.1"/>
    </source>
</evidence>
<comment type="caution">
    <text evidence="1">The sequence shown here is derived from an EMBL/GenBank/DDBJ whole genome shotgun (WGS) entry which is preliminary data.</text>
</comment>
<organism evidence="1 2">
    <name type="scientific">Imhoffiella purpurea</name>
    <dbReference type="NCBI Taxonomy" id="1249627"/>
    <lineage>
        <taxon>Bacteria</taxon>
        <taxon>Pseudomonadati</taxon>
        <taxon>Pseudomonadota</taxon>
        <taxon>Gammaproteobacteria</taxon>
        <taxon>Chromatiales</taxon>
        <taxon>Chromatiaceae</taxon>
        <taxon>Imhoffiella</taxon>
    </lineage>
</organism>
<gene>
    <name evidence="1" type="ORF">D779_0572</name>
</gene>
<accession>W9V911</accession>
<dbReference type="AlphaFoldDB" id="W9V911"/>
<dbReference type="eggNOG" id="COG3146">
    <property type="taxonomic scope" value="Bacteria"/>
</dbReference>
<dbReference type="InterPro" id="IPR016181">
    <property type="entry name" value="Acyl_CoA_acyltransferase"/>
</dbReference>
<protein>
    <recommendedName>
        <fullName evidence="3">N-acetyltransferase</fullName>
    </recommendedName>
</protein>